<evidence type="ECO:0000313" key="3">
    <source>
        <dbReference type="Proteomes" id="UP001500604"/>
    </source>
</evidence>
<proteinExistence type="predicted"/>
<protein>
    <submittedName>
        <fullName evidence="2">DJ-1/PfpI family protein</fullName>
    </submittedName>
</protein>
<dbReference type="InterPro" id="IPR006287">
    <property type="entry name" value="DJ-1"/>
</dbReference>
<dbReference type="PANTHER" id="PTHR48094:SF12">
    <property type="entry name" value="PARKINSON DISEASE PROTEIN 7 HOMOLOG"/>
    <property type="match status" value="1"/>
</dbReference>
<name>A0ABP8UXA2_9GAMM</name>
<evidence type="ECO:0000313" key="2">
    <source>
        <dbReference type="EMBL" id="GAA4648553.1"/>
    </source>
</evidence>
<reference evidence="3" key="1">
    <citation type="journal article" date="2019" name="Int. J. Syst. Evol. Microbiol.">
        <title>The Global Catalogue of Microorganisms (GCM) 10K type strain sequencing project: providing services to taxonomists for standard genome sequencing and annotation.</title>
        <authorList>
            <consortium name="The Broad Institute Genomics Platform"/>
            <consortium name="The Broad Institute Genome Sequencing Center for Infectious Disease"/>
            <person name="Wu L."/>
            <person name="Ma J."/>
        </authorList>
    </citation>
    <scope>NUCLEOTIDE SEQUENCE [LARGE SCALE GENOMIC DNA]</scope>
    <source>
        <strain evidence="3">JCM 17805</strain>
    </source>
</reference>
<dbReference type="InterPro" id="IPR050325">
    <property type="entry name" value="Prot/Nucl_acid_deglycase"/>
</dbReference>
<dbReference type="Gene3D" id="3.40.50.880">
    <property type="match status" value="1"/>
</dbReference>
<accession>A0ABP8UXA2</accession>
<evidence type="ECO:0000259" key="1">
    <source>
        <dbReference type="Pfam" id="PF01965"/>
    </source>
</evidence>
<dbReference type="InterPro" id="IPR002818">
    <property type="entry name" value="DJ-1/PfpI"/>
</dbReference>
<organism evidence="2 3">
    <name type="scientific">Kistimonas scapharcae</name>
    <dbReference type="NCBI Taxonomy" id="1036133"/>
    <lineage>
        <taxon>Bacteria</taxon>
        <taxon>Pseudomonadati</taxon>
        <taxon>Pseudomonadota</taxon>
        <taxon>Gammaproteobacteria</taxon>
        <taxon>Oceanospirillales</taxon>
        <taxon>Endozoicomonadaceae</taxon>
        <taxon>Kistimonas</taxon>
    </lineage>
</organism>
<dbReference type="RefSeq" id="WP_345194216.1">
    <property type="nucleotide sequence ID" value="NZ_BAABFL010000081.1"/>
</dbReference>
<dbReference type="NCBIfam" id="TIGR01383">
    <property type="entry name" value="not_thiJ"/>
    <property type="match status" value="1"/>
</dbReference>
<sequence>MSKSVLVPVAHSIEEIEAVTIIDTLRRAGTSVTVASCNADGSINVEASRGVRLLADCPISECTDAHYDIIALPGGMPGAEHLRDCQTLTDLLISQKQMGHWIAAICASPAIVLAHHGLLEDIRATAHPSFQSQLTGAVAINEPLVIDEEAKIITSQGPGTAMYFSLNLAKILYGEIVFRELATAMVAHWAL</sequence>
<dbReference type="PANTHER" id="PTHR48094">
    <property type="entry name" value="PROTEIN/NUCLEIC ACID DEGLYCASE DJ-1-RELATED"/>
    <property type="match status" value="1"/>
</dbReference>
<dbReference type="Proteomes" id="UP001500604">
    <property type="component" value="Unassembled WGS sequence"/>
</dbReference>
<gene>
    <name evidence="2" type="ORF">GCM10023116_08220</name>
</gene>
<comment type="caution">
    <text evidence="2">The sequence shown here is derived from an EMBL/GenBank/DDBJ whole genome shotgun (WGS) entry which is preliminary data.</text>
</comment>
<dbReference type="CDD" id="cd03135">
    <property type="entry name" value="GATase1_DJ-1"/>
    <property type="match status" value="1"/>
</dbReference>
<dbReference type="InterPro" id="IPR029062">
    <property type="entry name" value="Class_I_gatase-like"/>
</dbReference>
<dbReference type="EMBL" id="BAABFL010000081">
    <property type="protein sequence ID" value="GAA4648553.1"/>
    <property type="molecule type" value="Genomic_DNA"/>
</dbReference>
<feature type="domain" description="DJ-1/PfpI" evidence="1">
    <location>
        <begin position="3"/>
        <end position="170"/>
    </location>
</feature>
<dbReference type="Pfam" id="PF01965">
    <property type="entry name" value="DJ-1_PfpI"/>
    <property type="match status" value="1"/>
</dbReference>
<keyword evidence="3" id="KW-1185">Reference proteome</keyword>
<dbReference type="SUPFAM" id="SSF52317">
    <property type="entry name" value="Class I glutamine amidotransferase-like"/>
    <property type="match status" value="1"/>
</dbReference>